<evidence type="ECO:0000313" key="4">
    <source>
        <dbReference type="EMBL" id="MBC3901417.1"/>
    </source>
</evidence>
<evidence type="ECO:0000259" key="3">
    <source>
        <dbReference type="Pfam" id="PF10145"/>
    </source>
</evidence>
<accession>A0ABR6Z2Q5</accession>
<evidence type="ECO:0000256" key="2">
    <source>
        <dbReference type="SAM" id="Coils"/>
    </source>
</evidence>
<evidence type="ECO:0000313" key="5">
    <source>
        <dbReference type="Proteomes" id="UP000622405"/>
    </source>
</evidence>
<gene>
    <name evidence="4" type="ORF">GH811_17595</name>
</gene>
<dbReference type="RefSeq" id="WP_186895468.1">
    <property type="nucleotide sequence ID" value="NZ_WJBE01000026.1"/>
</dbReference>
<organism evidence="4 5">
    <name type="scientific">Acetobacterium malicum</name>
    <dbReference type="NCBI Taxonomy" id="52692"/>
    <lineage>
        <taxon>Bacteria</taxon>
        <taxon>Bacillati</taxon>
        <taxon>Bacillota</taxon>
        <taxon>Clostridia</taxon>
        <taxon>Eubacteriales</taxon>
        <taxon>Eubacteriaceae</taxon>
        <taxon>Acetobacterium</taxon>
    </lineage>
</organism>
<feature type="coiled-coil region" evidence="2">
    <location>
        <begin position="665"/>
        <end position="692"/>
    </location>
</feature>
<proteinExistence type="predicted"/>
<dbReference type="Proteomes" id="UP000622405">
    <property type="component" value="Unassembled WGS sequence"/>
</dbReference>
<comment type="caution">
    <text evidence="4">The sequence shown here is derived from an EMBL/GenBank/DDBJ whole genome shotgun (WGS) entry which is preliminary data.</text>
</comment>
<evidence type="ECO:0000256" key="1">
    <source>
        <dbReference type="ARBA" id="ARBA00022612"/>
    </source>
</evidence>
<dbReference type="PANTHER" id="PTHR37813:SF1">
    <property type="entry name" value="FELS-2 PROPHAGE PROTEIN"/>
    <property type="match status" value="1"/>
</dbReference>
<protein>
    <submittedName>
        <fullName evidence="4">Phage tail tape measure protein</fullName>
    </submittedName>
</protein>
<dbReference type="NCBIfam" id="TIGR01760">
    <property type="entry name" value="tape_meas_TP901"/>
    <property type="match status" value="1"/>
</dbReference>
<name>A0ABR6Z2Q5_9FIRM</name>
<keyword evidence="1" id="KW-1188">Viral release from host cell</keyword>
<dbReference type="Pfam" id="PF10145">
    <property type="entry name" value="PhageMin_Tail"/>
    <property type="match status" value="1"/>
</dbReference>
<dbReference type="PANTHER" id="PTHR37813">
    <property type="entry name" value="FELS-2 PROPHAGE PROTEIN"/>
    <property type="match status" value="1"/>
</dbReference>
<keyword evidence="2" id="KW-0175">Coiled coil</keyword>
<dbReference type="InterPro" id="IPR010090">
    <property type="entry name" value="Phage_tape_meas"/>
</dbReference>
<reference evidence="4 5" key="1">
    <citation type="journal article" date="2020" name="mSystems">
        <title>Defining Genomic and Predicted Metabolic Features of the Acetobacterium Genus.</title>
        <authorList>
            <person name="Ross D.E."/>
            <person name="Marshall C.W."/>
            <person name="Gulliver D."/>
            <person name="May H.D."/>
            <person name="Norman R.S."/>
        </authorList>
    </citation>
    <scope>NUCLEOTIDE SEQUENCE [LARGE SCALE GENOMIC DNA]</scope>
    <source>
        <strain evidence="4 5">DSM 4132</strain>
    </source>
</reference>
<sequence length="985" mass="102272">MSLTGGIELAPLVVELKADIAGFKSDMSKAAALGAAEANNISKSLTNTAKVGESLTKVGNTLTKFVSVPLAAVAAGSVAMALEFGNSFAKVSTLLDDGVVNFEDYKEAIIQGSSDSKVAIGDYTEAVYQSISAGVDQTKAIEFTTKAMDLARGGFTTGALAVDVLTTAINGYGLEASDATKISDMLIATQNAGKTTVDELAQSMGKVIPIANSVNFGMEELSASYAQLTFNGIATAEAGTYLKSMLSELGKTGSDTDVALRELSGKGFAQLKAEGVPTADILNMLSQYAASSGKTLKDMFGSVEAGTAALVLASQDGAQYNEFLAKIEGSAGSTQAAIDKLNADPLEQLKGAVNELKNAGIELGGAMAPAISEVASVISDLAHAFSGLSDEQQQFVVHAGLAVMAIGPLLSVAGTAVTTYTKVKPLIAGINAGLSSLGTASTVASAGTTAMAASTTAAGTAAATATASTAALTTEVAAAGAAATTTGAATSGLGSTISGILGGSAATATVAVAAFGAAIAGVAVAGVEAYTQLNAEVIPQVDIFTSKTDEANQAMAKNTGNTVTSMQMAAGTYKATTVEISEATKVAVTAYMNLDTEAQKSMMSLYLNSTTITQEIVTDMTTKYATMGQTINASLESDYNIRLTQLQGFFANSSSITAADQATTLANLKTHLDTAKAENEQHQAQIATILQTAADQHRSITQEEQKTIDGIQKEMKTSAITTLSETEAESAVILGRIKDNDGRITAEMASEHIKTLEDQRVKSVDAANLEYEEKIKIINQMKEEGTIATQEMADQMIADAGRQRDETISAAQATKDQGVTVLANSYDDLGNTVDTNTGNILTNWDRAKNWWSGWFPGHKDAIIDSNAESQIGVFQQAEWTWNGLVFKDKYATIYYSEVTGGTSGGGGGGGGIGSYYNGLNYVPYDGFKATLHKGERVLTEAENRDYTQGNTTDNKEINQEFIFYGNVESPYQVARAAKKAIESII</sequence>
<dbReference type="EMBL" id="WJBE01000026">
    <property type="protein sequence ID" value="MBC3901417.1"/>
    <property type="molecule type" value="Genomic_DNA"/>
</dbReference>
<feature type="domain" description="Phage tail tape measure protein" evidence="3">
    <location>
        <begin position="108"/>
        <end position="286"/>
    </location>
</feature>
<keyword evidence="5" id="KW-1185">Reference proteome</keyword>